<sequence length="32" mass="3514">MTMTLPAHFITSPMGVTPHHLQRAAPMPSLLE</sequence>
<protein>
    <submittedName>
        <fullName evidence="1">Uncharacterized protein</fullName>
    </submittedName>
</protein>
<evidence type="ECO:0000313" key="2">
    <source>
        <dbReference type="Proteomes" id="UP000269945"/>
    </source>
</evidence>
<gene>
    <name evidence="1" type="ORF">BN2614_LOCUS1</name>
</gene>
<organism evidence="1 2">
    <name type="scientific">Gulo gulo</name>
    <name type="common">Wolverine</name>
    <name type="synonym">Gluton</name>
    <dbReference type="NCBI Taxonomy" id="48420"/>
    <lineage>
        <taxon>Eukaryota</taxon>
        <taxon>Metazoa</taxon>
        <taxon>Chordata</taxon>
        <taxon>Craniata</taxon>
        <taxon>Vertebrata</taxon>
        <taxon>Euteleostomi</taxon>
        <taxon>Mammalia</taxon>
        <taxon>Eutheria</taxon>
        <taxon>Laurasiatheria</taxon>
        <taxon>Carnivora</taxon>
        <taxon>Caniformia</taxon>
        <taxon>Musteloidea</taxon>
        <taxon>Mustelidae</taxon>
        <taxon>Guloninae</taxon>
        <taxon>Gulo</taxon>
    </lineage>
</organism>
<dbReference type="Proteomes" id="UP000269945">
    <property type="component" value="Unassembled WGS sequence"/>
</dbReference>
<accession>A0A9X9PWR7</accession>
<name>A0A9X9PWR7_GULGU</name>
<dbReference type="EMBL" id="CYRY02005658">
    <property type="protein sequence ID" value="VCW70061.1"/>
    <property type="molecule type" value="Genomic_DNA"/>
</dbReference>
<comment type="caution">
    <text evidence="1">The sequence shown here is derived from an EMBL/GenBank/DDBJ whole genome shotgun (WGS) entry which is preliminary data.</text>
</comment>
<dbReference type="AlphaFoldDB" id="A0A9X9PWR7"/>
<proteinExistence type="predicted"/>
<reference evidence="1 2" key="1">
    <citation type="submission" date="2018-10" db="EMBL/GenBank/DDBJ databases">
        <authorList>
            <person name="Ekblom R."/>
            <person name="Jareborg N."/>
        </authorList>
    </citation>
    <scope>NUCLEOTIDE SEQUENCE [LARGE SCALE GENOMIC DNA]</scope>
    <source>
        <tissue evidence="1">Muscle</tissue>
    </source>
</reference>
<evidence type="ECO:0000313" key="1">
    <source>
        <dbReference type="EMBL" id="VCW70061.1"/>
    </source>
</evidence>
<keyword evidence="2" id="KW-1185">Reference proteome</keyword>